<organism evidence="1 2">
    <name type="scientific">Polyangium spumosum</name>
    <dbReference type="NCBI Taxonomy" id="889282"/>
    <lineage>
        <taxon>Bacteria</taxon>
        <taxon>Pseudomonadati</taxon>
        <taxon>Myxococcota</taxon>
        <taxon>Polyangia</taxon>
        <taxon>Polyangiales</taxon>
        <taxon>Polyangiaceae</taxon>
        <taxon>Polyangium</taxon>
    </lineage>
</organism>
<gene>
    <name evidence="1" type="ORF">GF068_32285</name>
</gene>
<protein>
    <submittedName>
        <fullName evidence="1">Uncharacterized protein</fullName>
    </submittedName>
</protein>
<accession>A0A6N7PXF6</accession>
<keyword evidence="2" id="KW-1185">Reference proteome</keyword>
<dbReference type="EMBL" id="WJIE01000012">
    <property type="protein sequence ID" value="MRG96569.1"/>
    <property type="molecule type" value="Genomic_DNA"/>
</dbReference>
<sequence length="232" mass="24756">MTGLPRHLGQAFRMAAGELGMASAARLFVHELSQLGGEALVDEACDALGREYPVFDFAAHRWLSGARDPRLDPMQDPGPVVRALGGIGRLLVVGLETDALDALVPALPGVEMGLCAEPFGVEPDMRRVLANYGGALAPVTLTELGRWAGKRSALLSFVYGTDGHTAHVVATWLRVAGPDVRAQFRSLVGWDVLGTPMRLYPRWLVETACDDFSEIVGPPHRPSASSAPPVSP</sequence>
<dbReference type="Proteomes" id="UP000440224">
    <property type="component" value="Unassembled WGS sequence"/>
</dbReference>
<reference evidence="1 2" key="1">
    <citation type="submission" date="2019-10" db="EMBL/GenBank/DDBJ databases">
        <title>A soil myxobacterium in the family Polyangiaceae.</title>
        <authorList>
            <person name="Li Y."/>
            <person name="Wang J."/>
        </authorList>
    </citation>
    <scope>NUCLEOTIDE SEQUENCE [LARGE SCALE GENOMIC DNA]</scope>
    <source>
        <strain evidence="1 2">DSM 14734</strain>
    </source>
</reference>
<dbReference type="AlphaFoldDB" id="A0A6N7PXF6"/>
<proteinExistence type="predicted"/>
<dbReference type="OrthoDB" id="5504240at2"/>
<evidence type="ECO:0000313" key="2">
    <source>
        <dbReference type="Proteomes" id="UP000440224"/>
    </source>
</evidence>
<name>A0A6N7PXF6_9BACT</name>
<comment type="caution">
    <text evidence="1">The sequence shown here is derived from an EMBL/GenBank/DDBJ whole genome shotgun (WGS) entry which is preliminary data.</text>
</comment>
<dbReference type="RefSeq" id="WP_153823375.1">
    <property type="nucleotide sequence ID" value="NZ_WJIE01000012.1"/>
</dbReference>
<evidence type="ECO:0000313" key="1">
    <source>
        <dbReference type="EMBL" id="MRG96569.1"/>
    </source>
</evidence>